<evidence type="ECO:0000313" key="7">
    <source>
        <dbReference type="EMBL" id="SKC43453.1"/>
    </source>
</evidence>
<dbReference type="RefSeq" id="WP_079727065.1">
    <property type="nucleotide sequence ID" value="NZ_FUZP01000001.1"/>
</dbReference>
<sequence length="342" mass="34411">MAENVTPESPDSPNSSTNPNPSTTPESTTPSATPTRRSIREAAAAAAAQAVQPARTPAATSSIGAKTPTASSLTPSTRVSVKTAAVATQATAPSAVSPAFAKPAAKKAPSKGWRSFRSTAIMALVVPGLFATIAIPAYAMTPGGTDDQTAASGVQVAKETGAQKMTVDDEAAIAPVARDGYTATTSAELATARAATAVAAQRTATTASYVQTASTQKTAAELLAAAPRAGLPAQADVFAAALKYQGVPYVFGGATPAGFDCSGFVLYVYAQFGISLPHSSTAQGARGTVISAAEAVPGDLLVKPGHIGFYAGNGMILHASQPGTPLRIGPMYGNYTYVRFTG</sequence>
<evidence type="ECO:0000256" key="4">
    <source>
        <dbReference type="ARBA" id="ARBA00022807"/>
    </source>
</evidence>
<keyword evidence="4" id="KW-0788">Thiol protease</keyword>
<dbReference type="SUPFAM" id="SSF54001">
    <property type="entry name" value="Cysteine proteinases"/>
    <property type="match status" value="1"/>
</dbReference>
<dbReference type="PANTHER" id="PTHR47359">
    <property type="entry name" value="PEPTIDOGLYCAN DL-ENDOPEPTIDASE CWLO"/>
    <property type="match status" value="1"/>
</dbReference>
<dbReference type="InterPro" id="IPR000064">
    <property type="entry name" value="NLP_P60_dom"/>
</dbReference>
<dbReference type="STRING" id="123320.SAMN06309945_0921"/>
<dbReference type="GO" id="GO:0008234">
    <property type="term" value="F:cysteine-type peptidase activity"/>
    <property type="evidence" value="ECO:0007669"/>
    <property type="project" value="UniProtKB-KW"/>
</dbReference>
<protein>
    <submittedName>
        <fullName evidence="7">Cell wall-associated hydrolase, NlpC family</fullName>
    </submittedName>
</protein>
<dbReference type="Gene3D" id="3.90.1720.10">
    <property type="entry name" value="endopeptidase domain like (from Nostoc punctiforme)"/>
    <property type="match status" value="1"/>
</dbReference>
<accession>A0A1T5IWX0</accession>
<dbReference type="InterPro" id="IPR051794">
    <property type="entry name" value="PG_Endopeptidase_C40"/>
</dbReference>
<evidence type="ECO:0000256" key="3">
    <source>
        <dbReference type="ARBA" id="ARBA00022801"/>
    </source>
</evidence>
<name>A0A1T5IWX0_9MICO</name>
<dbReference type="AlphaFoldDB" id="A0A1T5IWX0"/>
<feature type="compositionally biased region" description="Low complexity" evidence="5">
    <location>
        <begin position="1"/>
        <end position="60"/>
    </location>
</feature>
<dbReference type="Proteomes" id="UP000190857">
    <property type="component" value="Unassembled WGS sequence"/>
</dbReference>
<feature type="compositionally biased region" description="Polar residues" evidence="5">
    <location>
        <begin position="61"/>
        <end position="78"/>
    </location>
</feature>
<dbReference type="GO" id="GO:0006508">
    <property type="term" value="P:proteolysis"/>
    <property type="evidence" value="ECO:0007669"/>
    <property type="project" value="UniProtKB-KW"/>
</dbReference>
<dbReference type="InterPro" id="IPR038765">
    <property type="entry name" value="Papain-like_cys_pep_sf"/>
</dbReference>
<evidence type="ECO:0000256" key="2">
    <source>
        <dbReference type="ARBA" id="ARBA00022670"/>
    </source>
</evidence>
<proteinExistence type="inferred from homology"/>
<evidence type="ECO:0000313" key="8">
    <source>
        <dbReference type="Proteomes" id="UP000190857"/>
    </source>
</evidence>
<dbReference type="PROSITE" id="PS51935">
    <property type="entry name" value="NLPC_P60"/>
    <property type="match status" value="1"/>
</dbReference>
<keyword evidence="3 7" id="KW-0378">Hydrolase</keyword>
<comment type="similarity">
    <text evidence="1">Belongs to the peptidase C40 family.</text>
</comment>
<feature type="region of interest" description="Disordered" evidence="5">
    <location>
        <begin position="1"/>
        <end position="78"/>
    </location>
</feature>
<keyword evidence="2" id="KW-0645">Protease</keyword>
<gene>
    <name evidence="7" type="ORF">SAMN06309945_0921</name>
</gene>
<evidence type="ECO:0000259" key="6">
    <source>
        <dbReference type="PROSITE" id="PS51935"/>
    </source>
</evidence>
<evidence type="ECO:0000256" key="1">
    <source>
        <dbReference type="ARBA" id="ARBA00007074"/>
    </source>
</evidence>
<reference evidence="7 8" key="1">
    <citation type="submission" date="2017-02" db="EMBL/GenBank/DDBJ databases">
        <authorList>
            <person name="Peterson S.W."/>
        </authorList>
    </citation>
    <scope>NUCLEOTIDE SEQUENCE [LARGE SCALE GENOMIC DNA]</scope>
    <source>
        <strain evidence="7 8">VKM Ac-2059</strain>
    </source>
</reference>
<evidence type="ECO:0000256" key="5">
    <source>
        <dbReference type="SAM" id="MobiDB-lite"/>
    </source>
</evidence>
<dbReference type="Pfam" id="PF00877">
    <property type="entry name" value="NLPC_P60"/>
    <property type="match status" value="1"/>
</dbReference>
<keyword evidence="8" id="KW-1185">Reference proteome</keyword>
<dbReference type="EMBL" id="FUZP01000001">
    <property type="protein sequence ID" value="SKC43453.1"/>
    <property type="molecule type" value="Genomic_DNA"/>
</dbReference>
<dbReference type="PANTHER" id="PTHR47359:SF3">
    <property type="entry name" value="NLP_P60 DOMAIN-CONTAINING PROTEIN-RELATED"/>
    <property type="match status" value="1"/>
</dbReference>
<feature type="domain" description="NlpC/P60" evidence="6">
    <location>
        <begin position="231"/>
        <end position="342"/>
    </location>
</feature>
<organism evidence="7 8">
    <name type="scientific">Okibacterium fritillariae</name>
    <dbReference type="NCBI Taxonomy" id="123320"/>
    <lineage>
        <taxon>Bacteria</taxon>
        <taxon>Bacillati</taxon>
        <taxon>Actinomycetota</taxon>
        <taxon>Actinomycetes</taxon>
        <taxon>Micrococcales</taxon>
        <taxon>Microbacteriaceae</taxon>
        <taxon>Okibacterium</taxon>
    </lineage>
</organism>